<evidence type="ECO:0000313" key="3">
    <source>
        <dbReference type="Proteomes" id="UP000625711"/>
    </source>
</evidence>
<evidence type="ECO:0000313" key="2">
    <source>
        <dbReference type="EMBL" id="KAF7265476.1"/>
    </source>
</evidence>
<dbReference type="AlphaFoldDB" id="A0A834HT69"/>
<name>A0A834HT69_RHYFE</name>
<sequence length="130" mass="14901">MALSLPDPTTKHYCCRRHLHPVPTRRIPLSEPSSLHYCLGRQNNPRHGTHTLPPDRCRRLVVAPRRDDVTVRADVAIVGSVTEPARKRQKNTKKTHNRRGTDSRSLPTPIEICFSPCLFVSVFFRNTKKE</sequence>
<comment type="caution">
    <text evidence="2">The sequence shown here is derived from an EMBL/GenBank/DDBJ whole genome shotgun (WGS) entry which is preliminary data.</text>
</comment>
<organism evidence="2 3">
    <name type="scientific">Rhynchophorus ferrugineus</name>
    <name type="common">Red palm weevil</name>
    <name type="synonym">Curculio ferrugineus</name>
    <dbReference type="NCBI Taxonomy" id="354439"/>
    <lineage>
        <taxon>Eukaryota</taxon>
        <taxon>Metazoa</taxon>
        <taxon>Ecdysozoa</taxon>
        <taxon>Arthropoda</taxon>
        <taxon>Hexapoda</taxon>
        <taxon>Insecta</taxon>
        <taxon>Pterygota</taxon>
        <taxon>Neoptera</taxon>
        <taxon>Endopterygota</taxon>
        <taxon>Coleoptera</taxon>
        <taxon>Polyphaga</taxon>
        <taxon>Cucujiformia</taxon>
        <taxon>Curculionidae</taxon>
        <taxon>Dryophthorinae</taxon>
        <taxon>Rhynchophorus</taxon>
    </lineage>
</organism>
<evidence type="ECO:0000256" key="1">
    <source>
        <dbReference type="SAM" id="MobiDB-lite"/>
    </source>
</evidence>
<reference evidence="2" key="1">
    <citation type="submission" date="2020-08" db="EMBL/GenBank/DDBJ databases">
        <title>Genome sequencing and assembly of the red palm weevil Rhynchophorus ferrugineus.</title>
        <authorList>
            <person name="Dias G.B."/>
            <person name="Bergman C.M."/>
            <person name="Manee M."/>
        </authorList>
    </citation>
    <scope>NUCLEOTIDE SEQUENCE</scope>
    <source>
        <strain evidence="2">AA-2017</strain>
        <tissue evidence="2">Whole larva</tissue>
    </source>
</reference>
<feature type="compositionally biased region" description="Basic residues" evidence="1">
    <location>
        <begin position="87"/>
        <end position="98"/>
    </location>
</feature>
<feature type="region of interest" description="Disordered" evidence="1">
    <location>
        <begin position="80"/>
        <end position="105"/>
    </location>
</feature>
<dbReference type="Proteomes" id="UP000625711">
    <property type="component" value="Unassembled WGS sequence"/>
</dbReference>
<protein>
    <submittedName>
        <fullName evidence="2">Uncharacterized protein</fullName>
    </submittedName>
</protein>
<gene>
    <name evidence="2" type="ORF">GWI33_021130</name>
</gene>
<keyword evidence="3" id="KW-1185">Reference proteome</keyword>
<dbReference type="EMBL" id="JAACXV010014612">
    <property type="protein sequence ID" value="KAF7265476.1"/>
    <property type="molecule type" value="Genomic_DNA"/>
</dbReference>
<accession>A0A834HT69</accession>
<proteinExistence type="predicted"/>